<dbReference type="AlphaFoldDB" id="A0A0F9F0I2"/>
<dbReference type="PROSITE" id="PS50035">
    <property type="entry name" value="PLD"/>
    <property type="match status" value="1"/>
</dbReference>
<dbReference type="GO" id="GO:0003824">
    <property type="term" value="F:catalytic activity"/>
    <property type="evidence" value="ECO:0007669"/>
    <property type="project" value="InterPro"/>
</dbReference>
<dbReference type="Pfam" id="PF13091">
    <property type="entry name" value="PLDc_2"/>
    <property type="match status" value="1"/>
</dbReference>
<feature type="non-terminal residue" evidence="2">
    <location>
        <position position="126"/>
    </location>
</feature>
<evidence type="ECO:0000313" key="2">
    <source>
        <dbReference type="EMBL" id="KKL79893.1"/>
    </source>
</evidence>
<feature type="domain" description="PLD phosphodiesterase" evidence="1">
    <location>
        <begin position="96"/>
        <end position="119"/>
    </location>
</feature>
<reference evidence="2" key="1">
    <citation type="journal article" date="2015" name="Nature">
        <title>Complex archaea that bridge the gap between prokaryotes and eukaryotes.</title>
        <authorList>
            <person name="Spang A."/>
            <person name="Saw J.H."/>
            <person name="Jorgensen S.L."/>
            <person name="Zaremba-Niedzwiedzka K."/>
            <person name="Martijn J."/>
            <person name="Lind A.E."/>
            <person name="van Eijk R."/>
            <person name="Schleper C."/>
            <person name="Guy L."/>
            <person name="Ettema T.J."/>
        </authorList>
    </citation>
    <scope>NUCLEOTIDE SEQUENCE</scope>
</reference>
<dbReference type="InterPro" id="IPR001736">
    <property type="entry name" value="PLipase_D/transphosphatidylase"/>
</dbReference>
<dbReference type="Gene3D" id="3.30.870.10">
    <property type="entry name" value="Endonuclease Chain A"/>
    <property type="match status" value="1"/>
</dbReference>
<protein>
    <recommendedName>
        <fullName evidence="1">PLD phosphodiesterase domain-containing protein</fullName>
    </recommendedName>
</protein>
<dbReference type="EMBL" id="LAZR01023032">
    <property type="protein sequence ID" value="KKL79893.1"/>
    <property type="molecule type" value="Genomic_DNA"/>
</dbReference>
<comment type="caution">
    <text evidence="2">The sequence shown here is derived from an EMBL/GenBank/DDBJ whole genome shotgun (WGS) entry which is preliminary data.</text>
</comment>
<sequence>MGLLLTDNEFLPQAKALVESAERSIDISTFKAEMTTKPRGIMLLHFFKTLLQKAKEGVRIRFLINWNQERRSCPKTNLFVITELKKVGIDIRHLKNNRCCHAKTIIVDKKKIIIGSHNLLLCLALF</sequence>
<evidence type="ECO:0000259" key="1">
    <source>
        <dbReference type="PROSITE" id="PS50035"/>
    </source>
</evidence>
<proteinExistence type="predicted"/>
<name>A0A0F9F0I2_9ZZZZ</name>
<accession>A0A0F9F0I2</accession>
<dbReference type="SUPFAM" id="SSF56024">
    <property type="entry name" value="Phospholipase D/nuclease"/>
    <property type="match status" value="1"/>
</dbReference>
<gene>
    <name evidence="2" type="ORF">LCGC14_2010230</name>
</gene>
<dbReference type="InterPro" id="IPR025202">
    <property type="entry name" value="PLD-like_dom"/>
</dbReference>
<organism evidence="2">
    <name type="scientific">marine sediment metagenome</name>
    <dbReference type="NCBI Taxonomy" id="412755"/>
    <lineage>
        <taxon>unclassified sequences</taxon>
        <taxon>metagenomes</taxon>
        <taxon>ecological metagenomes</taxon>
    </lineage>
</organism>